<proteinExistence type="predicted"/>
<protein>
    <submittedName>
        <fullName evidence="1">Uncharacterized protein</fullName>
    </submittedName>
</protein>
<evidence type="ECO:0000313" key="1">
    <source>
        <dbReference type="EMBL" id="RRT80454.1"/>
    </source>
</evidence>
<accession>A0A427AW12</accession>
<evidence type="ECO:0000313" key="2">
    <source>
        <dbReference type="Proteomes" id="UP000287651"/>
    </source>
</evidence>
<sequence length="98" mass="11092">MISSGTTVHLPFYCQHFHQRSQYDLEQCFTEPVRKSTTTTTWRRLDLMSGRVIGSCWNAANTKIHRSSSHRNAPTSVLIMNEQTSGGKRSSCSLCLKV</sequence>
<dbReference type="EMBL" id="AMZH03001136">
    <property type="protein sequence ID" value="RRT80454.1"/>
    <property type="molecule type" value="Genomic_DNA"/>
</dbReference>
<comment type="caution">
    <text evidence="1">The sequence shown here is derived from an EMBL/GenBank/DDBJ whole genome shotgun (WGS) entry which is preliminary data.</text>
</comment>
<gene>
    <name evidence="1" type="ORF">B296_00004314</name>
</gene>
<dbReference type="AlphaFoldDB" id="A0A427AW12"/>
<organism evidence="1 2">
    <name type="scientific">Ensete ventricosum</name>
    <name type="common">Abyssinian banana</name>
    <name type="synonym">Musa ensete</name>
    <dbReference type="NCBI Taxonomy" id="4639"/>
    <lineage>
        <taxon>Eukaryota</taxon>
        <taxon>Viridiplantae</taxon>
        <taxon>Streptophyta</taxon>
        <taxon>Embryophyta</taxon>
        <taxon>Tracheophyta</taxon>
        <taxon>Spermatophyta</taxon>
        <taxon>Magnoliopsida</taxon>
        <taxon>Liliopsida</taxon>
        <taxon>Zingiberales</taxon>
        <taxon>Musaceae</taxon>
        <taxon>Ensete</taxon>
    </lineage>
</organism>
<name>A0A427AW12_ENSVE</name>
<reference evidence="1 2" key="1">
    <citation type="journal article" date="2014" name="Agronomy (Basel)">
        <title>A Draft Genome Sequence for Ensete ventricosum, the Drought-Tolerant Tree Against Hunger.</title>
        <authorList>
            <person name="Harrison J."/>
            <person name="Moore K.A."/>
            <person name="Paszkiewicz K."/>
            <person name="Jones T."/>
            <person name="Grant M."/>
            <person name="Ambacheew D."/>
            <person name="Muzemil S."/>
            <person name="Studholme D.J."/>
        </authorList>
    </citation>
    <scope>NUCLEOTIDE SEQUENCE [LARGE SCALE GENOMIC DNA]</scope>
</reference>
<dbReference type="Proteomes" id="UP000287651">
    <property type="component" value="Unassembled WGS sequence"/>
</dbReference>